<dbReference type="Pfam" id="PF01120">
    <property type="entry name" value="Alpha_L_fucos"/>
    <property type="match status" value="1"/>
</dbReference>
<dbReference type="OrthoDB" id="1389336at2"/>
<reference evidence="8 9" key="1">
    <citation type="submission" date="2018-03" db="EMBL/GenBank/DDBJ databases">
        <title>Genomic Encyclopedia of Archaeal and Bacterial Type Strains, Phase II (KMG-II): from individual species to whole genera.</title>
        <authorList>
            <person name="Goeker M."/>
        </authorList>
    </citation>
    <scope>NUCLEOTIDE SEQUENCE [LARGE SCALE GENOMIC DNA]</scope>
    <source>
        <strain evidence="8 9">DSM 100214</strain>
    </source>
</reference>
<dbReference type="Gene3D" id="3.20.20.80">
    <property type="entry name" value="Glycosidases"/>
    <property type="match status" value="1"/>
</dbReference>
<comment type="caution">
    <text evidence="8">The sequence shown here is derived from an EMBL/GenBank/DDBJ whole genome shotgun (WGS) entry which is preliminary data.</text>
</comment>
<dbReference type="GO" id="GO:0004560">
    <property type="term" value="F:alpha-L-fucosidase activity"/>
    <property type="evidence" value="ECO:0007669"/>
    <property type="project" value="InterPro"/>
</dbReference>
<dbReference type="GO" id="GO:0006004">
    <property type="term" value="P:fucose metabolic process"/>
    <property type="evidence" value="ECO:0007669"/>
    <property type="project" value="InterPro"/>
</dbReference>
<dbReference type="Gene3D" id="2.60.120.260">
    <property type="entry name" value="Galactose-binding domain-like"/>
    <property type="match status" value="1"/>
</dbReference>
<dbReference type="PRINTS" id="PR00741">
    <property type="entry name" value="GLHYDRLASE29"/>
</dbReference>
<keyword evidence="5" id="KW-0378">Hydrolase</keyword>
<evidence type="ECO:0000256" key="1">
    <source>
        <dbReference type="ARBA" id="ARBA00004071"/>
    </source>
</evidence>
<dbReference type="EMBL" id="QICL01000005">
    <property type="protein sequence ID" value="PXV66291.1"/>
    <property type="molecule type" value="Genomic_DNA"/>
</dbReference>
<comment type="function">
    <text evidence="1">Alpha-L-fucosidase is responsible for hydrolyzing the alpha-1,6-linked fucose joined to the reducing-end N-acetylglucosamine of the carbohydrate moieties of glycoproteins.</text>
</comment>
<comment type="similarity">
    <text evidence="2">Belongs to the glycosyl hydrolase 29 family.</text>
</comment>
<dbReference type="SMART" id="SM00812">
    <property type="entry name" value="Alpha_L_fucos"/>
    <property type="match status" value="1"/>
</dbReference>
<dbReference type="GO" id="GO:0016139">
    <property type="term" value="P:glycoside catabolic process"/>
    <property type="evidence" value="ECO:0007669"/>
    <property type="project" value="TreeGrafter"/>
</dbReference>
<dbReference type="CDD" id="cd02795">
    <property type="entry name" value="CBM6-CBM35-CBM36_like"/>
    <property type="match status" value="1"/>
</dbReference>
<name>A0A2V3PQN6_9BACT</name>
<dbReference type="InterPro" id="IPR017853">
    <property type="entry name" value="GH"/>
</dbReference>
<dbReference type="PANTHER" id="PTHR10030:SF37">
    <property type="entry name" value="ALPHA-L-FUCOSIDASE-RELATED"/>
    <property type="match status" value="1"/>
</dbReference>
<evidence type="ECO:0000256" key="3">
    <source>
        <dbReference type="ARBA" id="ARBA00012662"/>
    </source>
</evidence>
<evidence type="ECO:0000256" key="5">
    <source>
        <dbReference type="ARBA" id="ARBA00022801"/>
    </source>
</evidence>
<organism evidence="8 9">
    <name type="scientific">Dysgonomonas alginatilytica</name>
    <dbReference type="NCBI Taxonomy" id="1605892"/>
    <lineage>
        <taxon>Bacteria</taxon>
        <taxon>Pseudomonadati</taxon>
        <taxon>Bacteroidota</taxon>
        <taxon>Bacteroidia</taxon>
        <taxon>Bacteroidales</taxon>
        <taxon>Dysgonomonadaceae</taxon>
        <taxon>Dysgonomonas</taxon>
    </lineage>
</organism>
<accession>A0A2V3PQN6</accession>
<sequence>MKKHIISLALASLLLTTESYSQIKFDKGDEQGMDVGKLDLGQDSIAVQAALSGWWKDSQKTLNERMSWYNDAKFGCFIHWGVYSGAGGEWKGKPVTGYSEHLMRKEKISLQEYKDKLVIPFNPVDFDADEWMRHAKEAGMRYFIITAKHHDGFAMYFSDAYPYDMRMTEYKKDPMKELRAAATKYGIKFGFYYSHAFDWEHPDAPGNDWDYNNPGGDKLIGGANWWLTRTDFIPHADKYVTEKSIPQIVELIKKYNPDILWFDTPHKLPLYENIRILKSIREASPDIVVNGRLARFSGGNLGDYINTGDRAAYFFPVKGYWESIPTTNESYGYSKYDLSHKTVSHFVRLVSSATSKGGNILMNVGPMGNGKWDEKDIEIFKGVGEWLSVYGEAIYGNERTDLPVQTWGVTTKKDGITYLHIYNWPKDGKLIVGGLTSDIDKAWIVGEANKSDLKIGRLNDKDIKIALPVAAPDTINTVVALTLKNKKTAYPVRLLSALSDNILYTFDAELKGKGLGYGDGKPNRNYVRGWNSNSQSLQWKFRINESANYDIYIDYNTESEKDKGSVTLNINGKVYKINYVSRLEKDGTNSIQVGQISIPEGEYTCLLEGDKQEGVSYMRPIAVRFIPTN</sequence>
<evidence type="ECO:0000256" key="2">
    <source>
        <dbReference type="ARBA" id="ARBA00007951"/>
    </source>
</evidence>
<dbReference type="GO" id="GO:0005764">
    <property type="term" value="C:lysosome"/>
    <property type="evidence" value="ECO:0007669"/>
    <property type="project" value="TreeGrafter"/>
</dbReference>
<dbReference type="RefSeq" id="WP_110309953.1">
    <property type="nucleotide sequence ID" value="NZ_QICL01000005.1"/>
</dbReference>
<dbReference type="Proteomes" id="UP000247973">
    <property type="component" value="Unassembled WGS sequence"/>
</dbReference>
<evidence type="ECO:0000259" key="7">
    <source>
        <dbReference type="Pfam" id="PF01120"/>
    </source>
</evidence>
<protein>
    <recommendedName>
        <fullName evidence="3">alpha-L-fucosidase</fullName>
        <ecNumber evidence="3">3.2.1.51</ecNumber>
    </recommendedName>
</protein>
<feature type="domain" description="Glycoside hydrolase family 29 N-terminal" evidence="7">
    <location>
        <begin position="59"/>
        <end position="392"/>
    </location>
</feature>
<dbReference type="InterPro" id="IPR000933">
    <property type="entry name" value="Glyco_hydro_29"/>
</dbReference>
<dbReference type="SUPFAM" id="SSF51445">
    <property type="entry name" value="(Trans)glycosidases"/>
    <property type="match status" value="1"/>
</dbReference>
<dbReference type="InterPro" id="IPR016286">
    <property type="entry name" value="FUC_metazoa-typ"/>
</dbReference>
<dbReference type="EC" id="3.2.1.51" evidence="3"/>
<evidence type="ECO:0000256" key="6">
    <source>
        <dbReference type="ARBA" id="ARBA00023295"/>
    </source>
</evidence>
<gene>
    <name evidence="8" type="ORF">CLV62_10542</name>
</gene>
<keyword evidence="9" id="KW-1185">Reference proteome</keyword>
<dbReference type="Gene3D" id="2.60.40.1180">
    <property type="entry name" value="Golgi alpha-mannosidase II"/>
    <property type="match status" value="1"/>
</dbReference>
<dbReference type="InterPro" id="IPR013780">
    <property type="entry name" value="Glyco_hydro_b"/>
</dbReference>
<keyword evidence="4" id="KW-0732">Signal</keyword>
<dbReference type="InterPro" id="IPR057739">
    <property type="entry name" value="Glyco_hydro_29_N"/>
</dbReference>
<evidence type="ECO:0000256" key="4">
    <source>
        <dbReference type="ARBA" id="ARBA00022729"/>
    </source>
</evidence>
<dbReference type="AlphaFoldDB" id="A0A2V3PQN6"/>
<proteinExistence type="inferred from homology"/>
<keyword evidence="6" id="KW-0326">Glycosidase</keyword>
<evidence type="ECO:0000313" key="9">
    <source>
        <dbReference type="Proteomes" id="UP000247973"/>
    </source>
</evidence>
<evidence type="ECO:0000313" key="8">
    <source>
        <dbReference type="EMBL" id="PXV66291.1"/>
    </source>
</evidence>
<dbReference type="PANTHER" id="PTHR10030">
    <property type="entry name" value="ALPHA-L-FUCOSIDASE"/>
    <property type="match status" value="1"/>
</dbReference>